<dbReference type="PANTHER" id="PTHR33130:SF33">
    <property type="entry name" value="PUTATIVE (DUF1639)-RELATED"/>
    <property type="match status" value="1"/>
</dbReference>
<organism evidence="2 3">
    <name type="scientific">Iris pallida</name>
    <name type="common">Sweet iris</name>
    <dbReference type="NCBI Taxonomy" id="29817"/>
    <lineage>
        <taxon>Eukaryota</taxon>
        <taxon>Viridiplantae</taxon>
        <taxon>Streptophyta</taxon>
        <taxon>Embryophyta</taxon>
        <taxon>Tracheophyta</taxon>
        <taxon>Spermatophyta</taxon>
        <taxon>Magnoliopsida</taxon>
        <taxon>Liliopsida</taxon>
        <taxon>Asparagales</taxon>
        <taxon>Iridaceae</taxon>
        <taxon>Iridoideae</taxon>
        <taxon>Irideae</taxon>
        <taxon>Iris</taxon>
    </lineage>
</organism>
<reference evidence="2" key="1">
    <citation type="journal article" date="2023" name="GigaByte">
        <title>Genome assembly of the bearded iris, Iris pallida Lam.</title>
        <authorList>
            <person name="Bruccoleri R.E."/>
            <person name="Oakeley E.J."/>
            <person name="Faust A.M.E."/>
            <person name="Altorfer M."/>
            <person name="Dessus-Babus S."/>
            <person name="Burckhardt D."/>
            <person name="Oertli M."/>
            <person name="Naumann U."/>
            <person name="Petersen F."/>
            <person name="Wong J."/>
        </authorList>
    </citation>
    <scope>NUCLEOTIDE SEQUENCE</scope>
    <source>
        <strain evidence="2">GSM-AAB239-AS_SAM_17_03QT</strain>
    </source>
</reference>
<feature type="region of interest" description="Disordered" evidence="1">
    <location>
        <begin position="162"/>
        <end position="237"/>
    </location>
</feature>
<evidence type="ECO:0000256" key="1">
    <source>
        <dbReference type="SAM" id="MobiDB-lite"/>
    </source>
</evidence>
<feature type="compositionally biased region" description="Basic and acidic residues" evidence="1">
    <location>
        <begin position="162"/>
        <end position="177"/>
    </location>
</feature>
<evidence type="ECO:0000313" key="2">
    <source>
        <dbReference type="EMBL" id="KAJ6828469.1"/>
    </source>
</evidence>
<dbReference type="AlphaFoldDB" id="A0AAX6GID9"/>
<name>A0AAX6GID9_IRIPA</name>
<keyword evidence="3" id="KW-1185">Reference proteome</keyword>
<proteinExistence type="predicted"/>
<reference evidence="2" key="2">
    <citation type="submission" date="2023-04" db="EMBL/GenBank/DDBJ databases">
        <authorList>
            <person name="Bruccoleri R.E."/>
            <person name="Oakeley E.J."/>
            <person name="Faust A.-M."/>
            <person name="Dessus-Babus S."/>
            <person name="Altorfer M."/>
            <person name="Burckhardt D."/>
            <person name="Oertli M."/>
            <person name="Naumann U."/>
            <person name="Petersen F."/>
            <person name="Wong J."/>
        </authorList>
    </citation>
    <scope>NUCLEOTIDE SEQUENCE</scope>
    <source>
        <strain evidence="2">GSM-AAB239-AS_SAM_17_03QT</strain>
        <tissue evidence="2">Leaf</tissue>
    </source>
</reference>
<dbReference type="Proteomes" id="UP001140949">
    <property type="component" value="Unassembled WGS sequence"/>
</dbReference>
<sequence>MMRYQRVSPDLLHLPSGKKPASITTNHHPRTCKEDEASYPFPRVRPGSASLVQSHFPPTSDPPPSEPQTSGNGNGRDMLLQWGHNKRSRGSRAESRTPGDDSTSSSSRQMIKVQRRAAAIAGAEKIAAAAAAAMPPPCGGGYMRGANLRPCMPSSATNHYRTVEERSGGQSRPEKNRSPPSPLEKSHSKPTAAAPRNGFGPDPASMNHHHHHHTDSKAAASDHRQETSGATATGKANMEQFEWPRIYVSLSRKEKEDDFLAMKGTKLPQRPKKRAKNIDKSLQYCFPGMWLSDLTRGRYEVREKKSVKKKPRGLKGMESMDSDSE</sequence>
<gene>
    <name evidence="2" type="ORF">M6B38_361920</name>
</gene>
<accession>A0AAX6GID9</accession>
<protein>
    <submittedName>
        <fullName evidence="2">Uncharacterized protein</fullName>
    </submittedName>
</protein>
<dbReference type="EMBL" id="JANAVB010019200">
    <property type="protein sequence ID" value="KAJ6828469.1"/>
    <property type="molecule type" value="Genomic_DNA"/>
</dbReference>
<dbReference type="PANTHER" id="PTHR33130">
    <property type="entry name" value="PUTATIVE (DUF1639)-RELATED"/>
    <property type="match status" value="1"/>
</dbReference>
<dbReference type="InterPro" id="IPR012438">
    <property type="entry name" value="DUF1639"/>
</dbReference>
<dbReference type="Pfam" id="PF07797">
    <property type="entry name" value="DUF1639"/>
    <property type="match status" value="1"/>
</dbReference>
<feature type="region of interest" description="Disordered" evidence="1">
    <location>
        <begin position="303"/>
        <end position="325"/>
    </location>
</feature>
<feature type="region of interest" description="Disordered" evidence="1">
    <location>
        <begin position="1"/>
        <end position="113"/>
    </location>
</feature>
<comment type="caution">
    <text evidence="2">The sequence shown here is derived from an EMBL/GenBank/DDBJ whole genome shotgun (WGS) entry which is preliminary data.</text>
</comment>
<feature type="compositionally biased region" description="Polar residues" evidence="1">
    <location>
        <begin position="100"/>
        <end position="109"/>
    </location>
</feature>
<evidence type="ECO:0000313" key="3">
    <source>
        <dbReference type="Proteomes" id="UP001140949"/>
    </source>
</evidence>